<dbReference type="EMBL" id="JAFMYU010000020">
    <property type="protein sequence ID" value="MBO0933528.1"/>
    <property type="molecule type" value="Genomic_DNA"/>
</dbReference>
<keyword evidence="2" id="KW-1185">Reference proteome</keyword>
<evidence type="ECO:0000313" key="1">
    <source>
        <dbReference type="EMBL" id="MBO0933528.1"/>
    </source>
</evidence>
<comment type="caution">
    <text evidence="1">The sequence shown here is derived from an EMBL/GenBank/DDBJ whole genome shotgun (WGS) entry which is preliminary data.</text>
</comment>
<name>A0A939GBU7_9BACT</name>
<protein>
    <submittedName>
        <fullName evidence="1">Uncharacterized protein</fullName>
    </submittedName>
</protein>
<reference evidence="1 2" key="1">
    <citation type="submission" date="2021-03" db="EMBL/GenBank/DDBJ databases">
        <title>Fibrella sp. HMF5036 genome sequencing and assembly.</title>
        <authorList>
            <person name="Kang H."/>
            <person name="Kim H."/>
            <person name="Bae S."/>
            <person name="Joh K."/>
        </authorList>
    </citation>
    <scope>NUCLEOTIDE SEQUENCE [LARGE SCALE GENOMIC DNA]</scope>
    <source>
        <strain evidence="1 2">HMF5036</strain>
    </source>
</reference>
<dbReference type="Proteomes" id="UP000664795">
    <property type="component" value="Unassembled WGS sequence"/>
</dbReference>
<dbReference type="RefSeq" id="WP_207337495.1">
    <property type="nucleotide sequence ID" value="NZ_JAFMYU010000020.1"/>
</dbReference>
<organism evidence="1 2">
    <name type="scientific">Fibrella aquatilis</name>
    <dbReference type="NCBI Taxonomy" id="2817059"/>
    <lineage>
        <taxon>Bacteria</taxon>
        <taxon>Pseudomonadati</taxon>
        <taxon>Bacteroidota</taxon>
        <taxon>Cytophagia</taxon>
        <taxon>Cytophagales</taxon>
        <taxon>Spirosomataceae</taxon>
        <taxon>Fibrella</taxon>
    </lineage>
</organism>
<gene>
    <name evidence="1" type="ORF">J2I48_21140</name>
</gene>
<sequence>MATNLHWVKQAFERDVHITENGVEVGQLHRALLERDVNASLYTTRLRFDVTGFLINTVNIHDLAAADRIVGTIKFYFGKRAELTLDTGTVYTWKRHNILMRQWNMIREGATDTDDKEVVNYSLTRLFFTQEGDIQADLPSPEVDIVILAGLFIRNYFQRRRRTAAGAVAFGA</sequence>
<accession>A0A939GBU7</accession>
<proteinExistence type="predicted"/>
<dbReference type="AlphaFoldDB" id="A0A939GBU7"/>
<evidence type="ECO:0000313" key="2">
    <source>
        <dbReference type="Proteomes" id="UP000664795"/>
    </source>
</evidence>